<sequence length="236" mass="27216">NLFHNPSIFQTRFVLSDPGPFWLPLIEQENATYGDLIVLPLEETKSIANTIKSIEFFKSLLKQERRWKFVSKIDDDSYLDVNAFYKQFLAMWLDMEAHFKSEVRINRTMIGKKVNQYGVNYAGGQFYTMSWDLLELLVKLYTDNPTDKYDEDALNAILLKNAGVEWQLVEMDPAMAFDFVPHGSSPLARDDEDLTGWSHGVGPNAINPHKMKDDEMYLKVASLWDDAGLQLDRTFS</sequence>
<reference evidence="1" key="1">
    <citation type="submission" date="2024-09" db="EMBL/GenBank/DDBJ databases">
        <title>Black Yeasts Isolated from many extreme environments.</title>
        <authorList>
            <person name="Coleine C."/>
            <person name="Stajich J.E."/>
            <person name="Selbmann L."/>
        </authorList>
    </citation>
    <scope>NUCLEOTIDE SEQUENCE</scope>
    <source>
        <strain evidence="1">CCFEE 5737</strain>
    </source>
</reference>
<dbReference type="EMBL" id="JAWDJW010002123">
    <property type="protein sequence ID" value="KAK3078186.1"/>
    <property type="molecule type" value="Genomic_DNA"/>
</dbReference>
<evidence type="ECO:0000313" key="1">
    <source>
        <dbReference type="EMBL" id="KAK3078186.1"/>
    </source>
</evidence>
<name>A0ACC3DNK3_9PEZI</name>
<accession>A0ACC3DNK3</accession>
<proteinExistence type="predicted"/>
<organism evidence="1 2">
    <name type="scientific">Coniosporium uncinatum</name>
    <dbReference type="NCBI Taxonomy" id="93489"/>
    <lineage>
        <taxon>Eukaryota</taxon>
        <taxon>Fungi</taxon>
        <taxon>Dikarya</taxon>
        <taxon>Ascomycota</taxon>
        <taxon>Pezizomycotina</taxon>
        <taxon>Dothideomycetes</taxon>
        <taxon>Dothideomycetes incertae sedis</taxon>
        <taxon>Coniosporium</taxon>
    </lineage>
</organism>
<protein>
    <submittedName>
        <fullName evidence="1">Uncharacterized protein</fullName>
    </submittedName>
</protein>
<gene>
    <name evidence="1" type="ORF">LTS18_008218</name>
</gene>
<evidence type="ECO:0000313" key="2">
    <source>
        <dbReference type="Proteomes" id="UP001186974"/>
    </source>
</evidence>
<keyword evidence="2" id="KW-1185">Reference proteome</keyword>
<feature type="non-terminal residue" evidence="1">
    <location>
        <position position="1"/>
    </location>
</feature>
<dbReference type="Proteomes" id="UP001186974">
    <property type="component" value="Unassembled WGS sequence"/>
</dbReference>
<comment type="caution">
    <text evidence="1">The sequence shown here is derived from an EMBL/GenBank/DDBJ whole genome shotgun (WGS) entry which is preliminary data.</text>
</comment>